<proteinExistence type="predicted"/>
<feature type="non-terminal residue" evidence="1">
    <location>
        <position position="1"/>
    </location>
</feature>
<name>X1GQW8_9ZZZZ</name>
<comment type="caution">
    <text evidence="1">The sequence shown here is derived from an EMBL/GenBank/DDBJ whole genome shotgun (WGS) entry which is preliminary data.</text>
</comment>
<reference evidence="1" key="1">
    <citation type="journal article" date="2014" name="Front. Microbiol.">
        <title>High frequency of phylogenetically diverse reductive dehalogenase-homologous genes in deep subseafloor sedimentary metagenomes.</title>
        <authorList>
            <person name="Kawai M."/>
            <person name="Futagami T."/>
            <person name="Toyoda A."/>
            <person name="Takaki Y."/>
            <person name="Nishi S."/>
            <person name="Hori S."/>
            <person name="Arai W."/>
            <person name="Tsubouchi T."/>
            <person name="Morono Y."/>
            <person name="Uchiyama I."/>
            <person name="Ito T."/>
            <person name="Fujiyama A."/>
            <person name="Inagaki F."/>
            <person name="Takami H."/>
        </authorList>
    </citation>
    <scope>NUCLEOTIDE SEQUENCE</scope>
    <source>
        <strain evidence="1">Expedition CK06-06</strain>
    </source>
</reference>
<dbReference type="EMBL" id="BARU01020104">
    <property type="protein sequence ID" value="GAH60291.1"/>
    <property type="molecule type" value="Genomic_DNA"/>
</dbReference>
<dbReference type="AlphaFoldDB" id="X1GQW8"/>
<organism evidence="1">
    <name type="scientific">marine sediment metagenome</name>
    <dbReference type="NCBI Taxonomy" id="412755"/>
    <lineage>
        <taxon>unclassified sequences</taxon>
        <taxon>metagenomes</taxon>
        <taxon>ecological metagenomes</taxon>
    </lineage>
</organism>
<sequence>YYAVHDRFSANEEYKTLKTLNPDLAEKLRKIIQK</sequence>
<accession>X1GQW8</accession>
<evidence type="ECO:0000313" key="1">
    <source>
        <dbReference type="EMBL" id="GAH60291.1"/>
    </source>
</evidence>
<gene>
    <name evidence="1" type="ORF">S03H2_33048</name>
</gene>
<protein>
    <submittedName>
        <fullName evidence="1">Uncharacterized protein</fullName>
    </submittedName>
</protein>